<evidence type="ECO:0000313" key="2">
    <source>
        <dbReference type="EMBL" id="GMF42746.1"/>
    </source>
</evidence>
<feature type="compositionally biased region" description="Basic and acidic residues" evidence="1">
    <location>
        <begin position="23"/>
        <end position="33"/>
    </location>
</feature>
<feature type="compositionally biased region" description="Low complexity" evidence="1">
    <location>
        <begin position="1"/>
        <end position="13"/>
    </location>
</feature>
<evidence type="ECO:0000313" key="3">
    <source>
        <dbReference type="Proteomes" id="UP001165121"/>
    </source>
</evidence>
<feature type="region of interest" description="Disordered" evidence="1">
    <location>
        <begin position="1"/>
        <end position="168"/>
    </location>
</feature>
<evidence type="ECO:0000256" key="1">
    <source>
        <dbReference type="SAM" id="MobiDB-lite"/>
    </source>
</evidence>
<reference evidence="2" key="1">
    <citation type="submission" date="2023-04" db="EMBL/GenBank/DDBJ databases">
        <title>Phytophthora fragariaefolia NBRC 109709.</title>
        <authorList>
            <person name="Ichikawa N."/>
            <person name="Sato H."/>
            <person name="Tonouchi N."/>
        </authorList>
    </citation>
    <scope>NUCLEOTIDE SEQUENCE</scope>
    <source>
        <strain evidence="2">NBRC 109709</strain>
    </source>
</reference>
<dbReference type="Proteomes" id="UP001165121">
    <property type="component" value="Unassembled WGS sequence"/>
</dbReference>
<proteinExistence type="predicted"/>
<keyword evidence="3" id="KW-1185">Reference proteome</keyword>
<organism evidence="2 3">
    <name type="scientific">Phytophthora fragariaefolia</name>
    <dbReference type="NCBI Taxonomy" id="1490495"/>
    <lineage>
        <taxon>Eukaryota</taxon>
        <taxon>Sar</taxon>
        <taxon>Stramenopiles</taxon>
        <taxon>Oomycota</taxon>
        <taxon>Peronosporomycetes</taxon>
        <taxon>Peronosporales</taxon>
        <taxon>Peronosporaceae</taxon>
        <taxon>Phytophthora</taxon>
    </lineage>
</organism>
<sequence length="168" mass="18732">MSAQASGSVVGGSDMAFYVTRETIPERRIKAEVNQDDVEMARTVSTSSAQASRNRTSRTHRKYGDSDRSSASSDSDCGRRSRASAMSGTAKRTVSTLYKVHETLAKLESKTSTDKLAEQEAESKRKLDEAERRIHELNDGPRKQNDDSAKQEPRLLSPRKFMSKISRM</sequence>
<gene>
    <name evidence="2" type="ORF">Pfra01_001413500</name>
</gene>
<dbReference type="EMBL" id="BSXT01001469">
    <property type="protein sequence ID" value="GMF42746.1"/>
    <property type="molecule type" value="Genomic_DNA"/>
</dbReference>
<protein>
    <submittedName>
        <fullName evidence="2">Unnamed protein product</fullName>
    </submittedName>
</protein>
<feature type="compositionally biased region" description="Basic and acidic residues" evidence="1">
    <location>
        <begin position="99"/>
        <end position="153"/>
    </location>
</feature>
<accession>A0A9W7CU89</accession>
<feature type="compositionally biased region" description="Polar residues" evidence="1">
    <location>
        <begin position="43"/>
        <end position="54"/>
    </location>
</feature>
<dbReference type="AlphaFoldDB" id="A0A9W7CU89"/>
<name>A0A9W7CU89_9STRA</name>
<comment type="caution">
    <text evidence="2">The sequence shown here is derived from an EMBL/GenBank/DDBJ whole genome shotgun (WGS) entry which is preliminary data.</text>
</comment>
<feature type="compositionally biased region" description="Polar residues" evidence="1">
    <location>
        <begin position="86"/>
        <end position="96"/>
    </location>
</feature>